<keyword evidence="2 4" id="KW-0238">DNA-binding</keyword>
<gene>
    <name evidence="6" type="ORF">CLV43_11330</name>
</gene>
<dbReference type="InterPro" id="IPR050109">
    <property type="entry name" value="HTH-type_TetR-like_transc_reg"/>
</dbReference>
<dbReference type="OrthoDB" id="4538622at2"/>
<dbReference type="RefSeq" id="WP_106193112.1">
    <property type="nucleotide sequence ID" value="NZ_PVTF01000013.1"/>
</dbReference>
<dbReference type="GO" id="GO:0003700">
    <property type="term" value="F:DNA-binding transcription factor activity"/>
    <property type="evidence" value="ECO:0007669"/>
    <property type="project" value="TreeGrafter"/>
</dbReference>
<evidence type="ECO:0000313" key="6">
    <source>
        <dbReference type="EMBL" id="PRY35603.1"/>
    </source>
</evidence>
<evidence type="ECO:0000256" key="2">
    <source>
        <dbReference type="ARBA" id="ARBA00023125"/>
    </source>
</evidence>
<evidence type="ECO:0000256" key="4">
    <source>
        <dbReference type="PROSITE-ProRule" id="PRU00335"/>
    </source>
</evidence>
<dbReference type="Gene3D" id="1.10.357.10">
    <property type="entry name" value="Tetracycline Repressor, domain 2"/>
    <property type="match status" value="1"/>
</dbReference>
<dbReference type="InterPro" id="IPR001647">
    <property type="entry name" value="HTH_TetR"/>
</dbReference>
<dbReference type="EMBL" id="PVTF01000013">
    <property type="protein sequence ID" value="PRY35603.1"/>
    <property type="molecule type" value="Genomic_DNA"/>
</dbReference>
<evidence type="ECO:0000256" key="3">
    <source>
        <dbReference type="ARBA" id="ARBA00023163"/>
    </source>
</evidence>
<keyword evidence="7" id="KW-1185">Reference proteome</keyword>
<dbReference type="SUPFAM" id="SSF46689">
    <property type="entry name" value="Homeodomain-like"/>
    <property type="match status" value="1"/>
</dbReference>
<evidence type="ECO:0000256" key="1">
    <source>
        <dbReference type="ARBA" id="ARBA00023015"/>
    </source>
</evidence>
<comment type="caution">
    <text evidence="6">The sequence shown here is derived from an EMBL/GenBank/DDBJ whole genome shotgun (WGS) entry which is preliminary data.</text>
</comment>
<dbReference type="PRINTS" id="PR00455">
    <property type="entry name" value="HTHTETR"/>
</dbReference>
<accession>A0A2T0SQF9</accession>
<dbReference type="PANTHER" id="PTHR30055:SF234">
    <property type="entry name" value="HTH-TYPE TRANSCRIPTIONAL REGULATOR BETI"/>
    <property type="match status" value="1"/>
</dbReference>
<dbReference type="GO" id="GO:0000976">
    <property type="term" value="F:transcription cis-regulatory region binding"/>
    <property type="evidence" value="ECO:0007669"/>
    <property type="project" value="TreeGrafter"/>
</dbReference>
<reference evidence="6 7" key="1">
    <citation type="submission" date="2018-03" db="EMBL/GenBank/DDBJ databases">
        <title>Genomic Encyclopedia of Archaeal and Bacterial Type Strains, Phase II (KMG-II): from individual species to whole genera.</title>
        <authorList>
            <person name="Goeker M."/>
        </authorList>
    </citation>
    <scope>NUCLEOTIDE SEQUENCE [LARGE SCALE GENOMIC DNA]</scope>
    <source>
        <strain evidence="6 7">DSM 44720</strain>
    </source>
</reference>
<dbReference type="Pfam" id="PF00440">
    <property type="entry name" value="TetR_N"/>
    <property type="match status" value="1"/>
</dbReference>
<keyword evidence="3" id="KW-0804">Transcription</keyword>
<organism evidence="6 7">
    <name type="scientific">Umezawaea tangerina</name>
    <dbReference type="NCBI Taxonomy" id="84725"/>
    <lineage>
        <taxon>Bacteria</taxon>
        <taxon>Bacillati</taxon>
        <taxon>Actinomycetota</taxon>
        <taxon>Actinomycetes</taxon>
        <taxon>Pseudonocardiales</taxon>
        <taxon>Pseudonocardiaceae</taxon>
        <taxon>Umezawaea</taxon>
    </lineage>
</organism>
<proteinExistence type="predicted"/>
<feature type="DNA-binding region" description="H-T-H motif" evidence="4">
    <location>
        <begin position="39"/>
        <end position="58"/>
    </location>
</feature>
<dbReference type="PANTHER" id="PTHR30055">
    <property type="entry name" value="HTH-TYPE TRANSCRIPTIONAL REGULATOR RUTR"/>
    <property type="match status" value="1"/>
</dbReference>
<dbReference type="InterPro" id="IPR009057">
    <property type="entry name" value="Homeodomain-like_sf"/>
</dbReference>
<evidence type="ECO:0000313" key="7">
    <source>
        <dbReference type="Proteomes" id="UP000239494"/>
    </source>
</evidence>
<protein>
    <submittedName>
        <fullName evidence="6">TetR family transcriptional regulator</fullName>
    </submittedName>
</protein>
<dbReference type="PROSITE" id="PS50977">
    <property type="entry name" value="HTH_TETR_2"/>
    <property type="match status" value="1"/>
</dbReference>
<dbReference type="Proteomes" id="UP000239494">
    <property type="component" value="Unassembled WGS sequence"/>
</dbReference>
<evidence type="ECO:0000259" key="5">
    <source>
        <dbReference type="PROSITE" id="PS50977"/>
    </source>
</evidence>
<keyword evidence="1" id="KW-0805">Transcription regulation</keyword>
<sequence>MATSAGASLPVQQRAWDTRERILRAAVECLAEEGYQATTTSRIQQRAGVSRGSLLHQFPVRDDLLVAAMKHLAAERTDEIARFGETSSGDLDDVIDALWDTYHGPLFTASRELWFAAAHNPDLAAAIAPHEHALMKVIREHVLPALFGADRAAHPAYGDLTALLISSMRGVALTYAFEPRDHRRDPNRAVWRRLAHAMLGES</sequence>
<feature type="domain" description="HTH tetR-type" evidence="5">
    <location>
        <begin position="16"/>
        <end position="76"/>
    </location>
</feature>
<dbReference type="AlphaFoldDB" id="A0A2T0SQF9"/>
<name>A0A2T0SQF9_9PSEU</name>